<organism evidence="2 3">
    <name type="scientific">Shewanella carassii</name>
    <dbReference type="NCBI Taxonomy" id="1987584"/>
    <lineage>
        <taxon>Bacteria</taxon>
        <taxon>Pseudomonadati</taxon>
        <taxon>Pseudomonadota</taxon>
        <taxon>Gammaproteobacteria</taxon>
        <taxon>Alteromonadales</taxon>
        <taxon>Shewanellaceae</taxon>
        <taxon>Shewanella</taxon>
    </lineage>
</organism>
<dbReference type="RefSeq" id="WP_100142537.1">
    <property type="nucleotide sequence ID" value="NZ_BMKO01000002.1"/>
</dbReference>
<proteinExistence type="predicted"/>
<evidence type="ECO:0000313" key="2">
    <source>
        <dbReference type="EMBL" id="GGE73135.1"/>
    </source>
</evidence>
<feature type="region of interest" description="Disordered" evidence="1">
    <location>
        <begin position="1"/>
        <end position="73"/>
    </location>
</feature>
<feature type="compositionally biased region" description="Basic and acidic residues" evidence="1">
    <location>
        <begin position="57"/>
        <end position="73"/>
    </location>
</feature>
<name>A0ABQ1T1U6_9GAMM</name>
<sequence length="73" mass="7763">MKQTVEKVVAEAPKQAGENPQSAIGEDSLTDKKQAKKSRWGAPANQATYYLRGSGKTPDDAGGHHKKRPSGDG</sequence>
<comment type="caution">
    <text evidence="2">The sequence shown here is derived from an EMBL/GenBank/DDBJ whole genome shotgun (WGS) entry which is preliminary data.</text>
</comment>
<dbReference type="EMBL" id="BMKO01000002">
    <property type="protein sequence ID" value="GGE73135.1"/>
    <property type="molecule type" value="Genomic_DNA"/>
</dbReference>
<gene>
    <name evidence="2" type="ORF">GCM10011520_12120</name>
</gene>
<keyword evidence="3" id="KW-1185">Reference proteome</keyword>
<accession>A0ABQ1T1U6</accession>
<evidence type="ECO:0000256" key="1">
    <source>
        <dbReference type="SAM" id="MobiDB-lite"/>
    </source>
</evidence>
<evidence type="ECO:0000313" key="3">
    <source>
        <dbReference type="Proteomes" id="UP000606498"/>
    </source>
</evidence>
<dbReference type="Proteomes" id="UP000606498">
    <property type="component" value="Unassembled WGS sequence"/>
</dbReference>
<protein>
    <submittedName>
        <fullName evidence="2">Uncharacterized protein</fullName>
    </submittedName>
</protein>
<reference evidence="3" key="1">
    <citation type="journal article" date="2019" name="Int. J. Syst. Evol. Microbiol.">
        <title>The Global Catalogue of Microorganisms (GCM) 10K type strain sequencing project: providing services to taxonomists for standard genome sequencing and annotation.</title>
        <authorList>
            <consortium name="The Broad Institute Genomics Platform"/>
            <consortium name="The Broad Institute Genome Sequencing Center for Infectious Disease"/>
            <person name="Wu L."/>
            <person name="Ma J."/>
        </authorList>
    </citation>
    <scope>NUCLEOTIDE SEQUENCE [LARGE SCALE GENOMIC DNA]</scope>
    <source>
        <strain evidence="3">CGMCC 1.16033</strain>
    </source>
</reference>